<dbReference type="GO" id="GO:0009117">
    <property type="term" value="P:nucleotide metabolic process"/>
    <property type="evidence" value="ECO:0007669"/>
    <property type="project" value="UniProtKB-KW"/>
</dbReference>
<dbReference type="GO" id="GO:0046103">
    <property type="term" value="P:inosine biosynthetic process"/>
    <property type="evidence" value="ECO:0007669"/>
    <property type="project" value="TreeGrafter"/>
</dbReference>
<evidence type="ECO:0000256" key="7">
    <source>
        <dbReference type="ARBA" id="ARBA00048787"/>
    </source>
</evidence>
<evidence type="ECO:0000256" key="4">
    <source>
        <dbReference type="ARBA" id="ARBA00022801"/>
    </source>
</evidence>
<feature type="region of interest" description="Disordered" evidence="8">
    <location>
        <begin position="1"/>
        <end position="28"/>
    </location>
</feature>
<accession>A0A8J4FIU9</accession>
<gene>
    <name evidence="10" type="ORF">Vretifemale_2905</name>
    <name evidence="11" type="ORF">Vretimale_4308</name>
</gene>
<feature type="region of interest" description="Disordered" evidence="8">
    <location>
        <begin position="165"/>
        <end position="196"/>
    </location>
</feature>
<keyword evidence="6" id="KW-0546">Nucleotide metabolism</keyword>
<dbReference type="Gene3D" id="3.20.20.140">
    <property type="entry name" value="Metal-dependent hydrolases"/>
    <property type="match status" value="1"/>
</dbReference>
<organism evidence="10 12">
    <name type="scientific">Volvox reticuliferus</name>
    <dbReference type="NCBI Taxonomy" id="1737510"/>
    <lineage>
        <taxon>Eukaryota</taxon>
        <taxon>Viridiplantae</taxon>
        <taxon>Chlorophyta</taxon>
        <taxon>core chlorophytes</taxon>
        <taxon>Chlorophyceae</taxon>
        <taxon>CS clade</taxon>
        <taxon>Chlamydomonadales</taxon>
        <taxon>Volvocaceae</taxon>
        <taxon>Volvox</taxon>
    </lineage>
</organism>
<evidence type="ECO:0000256" key="3">
    <source>
        <dbReference type="ARBA" id="ARBA00022723"/>
    </source>
</evidence>
<evidence type="ECO:0000259" key="9">
    <source>
        <dbReference type="Pfam" id="PF00962"/>
    </source>
</evidence>
<dbReference type="Proteomes" id="UP000747110">
    <property type="component" value="Unassembled WGS sequence"/>
</dbReference>
<feature type="domain" description="Adenosine deaminase" evidence="9">
    <location>
        <begin position="43"/>
        <end position="162"/>
    </location>
</feature>
<dbReference type="EMBL" id="BNCQ01000006">
    <property type="protein sequence ID" value="GIL99064.1"/>
    <property type="molecule type" value="Genomic_DNA"/>
</dbReference>
<comment type="caution">
    <text evidence="10">The sequence shown here is derived from an EMBL/GenBank/DDBJ whole genome shotgun (WGS) entry which is preliminary data.</text>
</comment>
<keyword evidence="12" id="KW-1185">Reference proteome</keyword>
<evidence type="ECO:0000313" key="10">
    <source>
        <dbReference type="EMBL" id="GIL72574.1"/>
    </source>
</evidence>
<dbReference type="CDD" id="cd00443">
    <property type="entry name" value="ADA_AMPD"/>
    <property type="match status" value="1"/>
</dbReference>
<dbReference type="InterPro" id="IPR006330">
    <property type="entry name" value="Ado/ade_deaminase"/>
</dbReference>
<keyword evidence="4" id="KW-0378">Hydrolase</keyword>
<sequence length="447" mass="47722">MAEHGAEGTAATVTKKHVHVEAKGRKGGQPCDESILLACRQIPKVELHAHLNGSVRPQTIREILEERSAAGEALPVTELQLKDITACGDRSLADCFRLFDLIHAITTTHAALSRIAAEVVRDFAEDRVVYLELRTTPKARPEYGMTKESYIKAVLDGIEFALSQQPGQQPCDTTSKDLSSPSRPGRGDGAPKGKVDGREAAGCTLGVMAPRMDGCCGVALSPADGPAAVTSDDSADGITDGVGIIVKLLLSIDRREDAAAALETVQLAARYKCRGVVGVDLSGNPYVGSWASWSEALAVARAAGLGVTLHAGEVYTPFETAAMLAFRPDRLGHCCRLDRELAEALRSSAIPLELCLTSNVLTQSVPSYPEHHFAELYVAGHPVVLCTDDSGVFGTTLSREYAIAATAFGLSMSALMELSRKSVEYTFANEQEKQRLRSIMDRASATT</sequence>
<comment type="similarity">
    <text evidence="2">Belongs to the metallo-dependent hydrolases superfamily. Adenosine and AMP deaminases family.</text>
</comment>
<dbReference type="InterPro" id="IPR001365">
    <property type="entry name" value="A_deaminase_dom"/>
</dbReference>
<evidence type="ECO:0000313" key="12">
    <source>
        <dbReference type="Proteomes" id="UP000747110"/>
    </source>
</evidence>
<evidence type="ECO:0000256" key="1">
    <source>
        <dbReference type="ARBA" id="ARBA00001947"/>
    </source>
</evidence>
<protein>
    <recommendedName>
        <fullName evidence="9">Adenosine deaminase domain-containing protein</fullName>
    </recommendedName>
</protein>
<dbReference type="GO" id="GO:0046872">
    <property type="term" value="F:metal ion binding"/>
    <property type="evidence" value="ECO:0007669"/>
    <property type="project" value="UniProtKB-KW"/>
</dbReference>
<dbReference type="AlphaFoldDB" id="A0A8J4FIU9"/>
<feature type="domain" description="Adenosine deaminase" evidence="9">
    <location>
        <begin position="241"/>
        <end position="441"/>
    </location>
</feature>
<keyword evidence="3" id="KW-0479">Metal-binding</keyword>
<evidence type="ECO:0000256" key="6">
    <source>
        <dbReference type="ARBA" id="ARBA00023080"/>
    </source>
</evidence>
<comment type="catalytic activity">
    <reaction evidence="7">
        <text>N(6)-methyl-AMP + H2O + H(+) = IMP + methylamine</text>
        <dbReference type="Rhea" id="RHEA:16001"/>
        <dbReference type="ChEBI" id="CHEBI:15377"/>
        <dbReference type="ChEBI" id="CHEBI:15378"/>
        <dbReference type="ChEBI" id="CHEBI:58053"/>
        <dbReference type="ChEBI" id="CHEBI:59338"/>
        <dbReference type="ChEBI" id="CHEBI:144842"/>
    </reaction>
    <physiologicalReaction direction="left-to-right" evidence="7">
        <dbReference type="Rhea" id="RHEA:16002"/>
    </physiologicalReaction>
</comment>
<dbReference type="Proteomes" id="UP000722791">
    <property type="component" value="Unassembled WGS sequence"/>
</dbReference>
<comment type="cofactor">
    <cofactor evidence="1">
        <name>Zn(2+)</name>
        <dbReference type="ChEBI" id="CHEBI:29105"/>
    </cofactor>
</comment>
<dbReference type="OrthoDB" id="272271at2759"/>
<dbReference type="GO" id="GO:0004000">
    <property type="term" value="F:adenosine deaminase activity"/>
    <property type="evidence" value="ECO:0007669"/>
    <property type="project" value="TreeGrafter"/>
</dbReference>
<evidence type="ECO:0000256" key="8">
    <source>
        <dbReference type="SAM" id="MobiDB-lite"/>
    </source>
</evidence>
<dbReference type="SUPFAM" id="SSF51556">
    <property type="entry name" value="Metallo-dependent hydrolases"/>
    <property type="match status" value="1"/>
</dbReference>
<dbReference type="PANTHER" id="PTHR11409:SF42">
    <property type="entry name" value="ADENOSINE DEAMINASE-LIKE PROTEIN"/>
    <property type="match status" value="1"/>
</dbReference>
<evidence type="ECO:0000256" key="2">
    <source>
        <dbReference type="ARBA" id="ARBA00006676"/>
    </source>
</evidence>
<evidence type="ECO:0000256" key="5">
    <source>
        <dbReference type="ARBA" id="ARBA00022833"/>
    </source>
</evidence>
<feature type="compositionally biased region" description="Basic and acidic residues" evidence="8">
    <location>
        <begin position="185"/>
        <end position="196"/>
    </location>
</feature>
<dbReference type="EMBL" id="BNCP01000004">
    <property type="protein sequence ID" value="GIL72574.1"/>
    <property type="molecule type" value="Genomic_DNA"/>
</dbReference>
<feature type="compositionally biased region" description="Polar residues" evidence="8">
    <location>
        <begin position="165"/>
        <end position="182"/>
    </location>
</feature>
<name>A0A8J4FIU9_9CHLO</name>
<dbReference type="InterPro" id="IPR032466">
    <property type="entry name" value="Metal_Hydrolase"/>
</dbReference>
<keyword evidence="5" id="KW-0862">Zinc</keyword>
<proteinExistence type="inferred from homology"/>
<dbReference type="PANTHER" id="PTHR11409">
    <property type="entry name" value="ADENOSINE DEAMINASE"/>
    <property type="match status" value="1"/>
</dbReference>
<dbReference type="GO" id="GO:0006154">
    <property type="term" value="P:adenosine catabolic process"/>
    <property type="evidence" value="ECO:0007669"/>
    <property type="project" value="TreeGrafter"/>
</dbReference>
<evidence type="ECO:0000313" key="11">
    <source>
        <dbReference type="EMBL" id="GIL99064.1"/>
    </source>
</evidence>
<dbReference type="Pfam" id="PF00962">
    <property type="entry name" value="A_deaminase"/>
    <property type="match status" value="2"/>
</dbReference>
<reference evidence="10" key="1">
    <citation type="journal article" date="2021" name="Proc. Natl. Acad. Sci. U.S.A.">
        <title>Three genomes in the algal genus Volvox reveal the fate of a haploid sex-determining region after a transition to homothallism.</title>
        <authorList>
            <person name="Yamamoto K."/>
            <person name="Hamaji T."/>
            <person name="Kawai-Toyooka H."/>
            <person name="Matsuzaki R."/>
            <person name="Takahashi F."/>
            <person name="Nishimura Y."/>
            <person name="Kawachi M."/>
            <person name="Noguchi H."/>
            <person name="Minakuchi Y."/>
            <person name="Umen J.G."/>
            <person name="Toyoda A."/>
            <person name="Nozaki H."/>
        </authorList>
    </citation>
    <scope>NUCLEOTIDE SEQUENCE</scope>
    <source>
        <strain evidence="11">NIES-3785</strain>
        <strain evidence="10">NIES-3786</strain>
    </source>
</reference>